<dbReference type="EMBL" id="AZBU02000001">
    <property type="protein sequence ID" value="TMS37562.1"/>
    <property type="molecule type" value="Genomic_DNA"/>
</dbReference>
<protein>
    <recommendedName>
        <fullName evidence="7">G-protein coupled receptors family 1 profile domain-containing protein</fullName>
    </recommendedName>
</protein>
<feature type="transmembrane region" description="Helical" evidence="6">
    <location>
        <begin position="309"/>
        <end position="330"/>
    </location>
</feature>
<dbReference type="InterPro" id="IPR017452">
    <property type="entry name" value="GPCR_Rhodpsn_7TM"/>
</dbReference>
<dbReference type="GO" id="GO:0016020">
    <property type="term" value="C:membrane"/>
    <property type="evidence" value="ECO:0007669"/>
    <property type="project" value="UniProtKB-SubCell"/>
</dbReference>
<feature type="transmembrane region" description="Helical" evidence="6">
    <location>
        <begin position="196"/>
        <end position="215"/>
    </location>
</feature>
<evidence type="ECO:0000259" key="7">
    <source>
        <dbReference type="PROSITE" id="PS50262"/>
    </source>
</evidence>
<keyword evidence="2 6" id="KW-0812">Transmembrane</keyword>
<dbReference type="PANTHER" id="PTHR46641:SF5">
    <property type="entry name" value="NEUROPEPTIDE RECEPTOR FAMILY"/>
    <property type="match status" value="1"/>
</dbReference>
<evidence type="ECO:0000256" key="5">
    <source>
        <dbReference type="SAM" id="MobiDB-lite"/>
    </source>
</evidence>
<dbReference type="Gene3D" id="1.20.1070.10">
    <property type="entry name" value="Rhodopsin 7-helix transmembrane proteins"/>
    <property type="match status" value="1"/>
</dbReference>
<feature type="region of interest" description="Disordered" evidence="5">
    <location>
        <begin position="158"/>
        <end position="181"/>
    </location>
</feature>
<evidence type="ECO:0000256" key="6">
    <source>
        <dbReference type="SAM" id="Phobius"/>
    </source>
</evidence>
<reference evidence="8 9" key="1">
    <citation type="journal article" date="2015" name="Genome Biol.">
        <title>Comparative genomics of Steinernema reveals deeply conserved gene regulatory networks.</title>
        <authorList>
            <person name="Dillman A.R."/>
            <person name="Macchietto M."/>
            <person name="Porter C.F."/>
            <person name="Rogers A."/>
            <person name="Williams B."/>
            <person name="Antoshechkin I."/>
            <person name="Lee M.M."/>
            <person name="Goodwin Z."/>
            <person name="Lu X."/>
            <person name="Lewis E.E."/>
            <person name="Goodrich-Blair H."/>
            <person name="Stock S.P."/>
            <person name="Adams B.J."/>
            <person name="Sternberg P.W."/>
            <person name="Mortazavi A."/>
        </authorList>
    </citation>
    <scope>NUCLEOTIDE SEQUENCE [LARGE SCALE GENOMIC DNA]</scope>
    <source>
        <strain evidence="8 9">ALL</strain>
    </source>
</reference>
<proteinExistence type="predicted"/>
<evidence type="ECO:0000256" key="1">
    <source>
        <dbReference type="ARBA" id="ARBA00004370"/>
    </source>
</evidence>
<dbReference type="Proteomes" id="UP000298663">
    <property type="component" value="Unassembled WGS sequence"/>
</dbReference>
<sequence length="424" mass="48484">MSSAMSSNFVDGAVLENCTYRYTHMDGTLRTVSLWLDGPATMIATVLAMFGARYAIKFLLSAGLNSHLTAALYFLCISDSSQMLAVLVMYSLEANSQFFWGLNIMWRMQYLLIYVHSVVAVTTSLSTMLVVYITFLRLVVIFWPMKFPARTLRRKNTSKKYSSNDHDASINGMPPKEPKTKPQLTLVDFKKRVKPYMYPLAIAALCIIINYGSLLEFEVLKCFSMQNGVAANCLAPTPFRFENWYQTYRTILNSVTQTVVPVSLIFIATCAIEYRVYLSFQNRRTLFDGQRNRCAERCDQLKEKMAHTVGIFIAVKFLILRSMPVIFDIYEMAYGIEQFGTTMSIFVRVSDFCILLNTATNCLAYFGKMNWVEKRLRKRILKKEATKTDKVELLGRVTPTQTRVKLTATERVESRLMNAEEANV</sequence>
<accession>A0A4U8UVW6</accession>
<comment type="subcellular location">
    <subcellularLocation>
        <location evidence="1">Membrane</location>
    </subcellularLocation>
</comment>
<feature type="domain" description="G-protein coupled receptors family 1 profile" evidence="7">
    <location>
        <begin position="44"/>
        <end position="365"/>
    </location>
</feature>
<keyword evidence="3 6" id="KW-1133">Transmembrane helix</keyword>
<dbReference type="InterPro" id="IPR052954">
    <property type="entry name" value="GPCR-Ligand_Int"/>
</dbReference>
<evidence type="ECO:0000256" key="4">
    <source>
        <dbReference type="ARBA" id="ARBA00023136"/>
    </source>
</evidence>
<feature type="transmembrane region" description="Helical" evidence="6">
    <location>
        <begin position="345"/>
        <end position="367"/>
    </location>
</feature>
<gene>
    <name evidence="8" type="ORF">L596_004466</name>
</gene>
<evidence type="ECO:0000256" key="2">
    <source>
        <dbReference type="ARBA" id="ARBA00022692"/>
    </source>
</evidence>
<evidence type="ECO:0000313" key="9">
    <source>
        <dbReference type="Proteomes" id="UP000298663"/>
    </source>
</evidence>
<dbReference type="AlphaFoldDB" id="A0A4U8UVW6"/>
<feature type="transmembrane region" description="Helical" evidence="6">
    <location>
        <begin position="112"/>
        <end position="145"/>
    </location>
</feature>
<feature type="transmembrane region" description="Helical" evidence="6">
    <location>
        <begin position="34"/>
        <end position="56"/>
    </location>
</feature>
<evidence type="ECO:0000256" key="3">
    <source>
        <dbReference type="ARBA" id="ARBA00022989"/>
    </source>
</evidence>
<reference evidence="8 9" key="2">
    <citation type="journal article" date="2019" name="G3 (Bethesda)">
        <title>Hybrid Assembly of the Genome of the Entomopathogenic Nematode Steinernema carpocapsae Identifies the X-Chromosome.</title>
        <authorList>
            <person name="Serra L."/>
            <person name="Macchietto M."/>
            <person name="Macias-Munoz A."/>
            <person name="McGill C.J."/>
            <person name="Rodriguez I.M."/>
            <person name="Rodriguez B."/>
            <person name="Murad R."/>
            <person name="Mortazavi A."/>
        </authorList>
    </citation>
    <scope>NUCLEOTIDE SEQUENCE [LARGE SCALE GENOMIC DNA]</scope>
    <source>
        <strain evidence="8 9">ALL</strain>
    </source>
</reference>
<evidence type="ECO:0000313" key="8">
    <source>
        <dbReference type="EMBL" id="TMS37562.1"/>
    </source>
</evidence>
<feature type="transmembrane region" description="Helical" evidence="6">
    <location>
        <begin position="68"/>
        <end position="92"/>
    </location>
</feature>
<comment type="caution">
    <text evidence="8">The sequence shown here is derived from an EMBL/GenBank/DDBJ whole genome shotgun (WGS) entry which is preliminary data.</text>
</comment>
<organism evidence="8 9">
    <name type="scientific">Steinernema carpocapsae</name>
    <name type="common">Entomopathogenic nematode</name>
    <dbReference type="NCBI Taxonomy" id="34508"/>
    <lineage>
        <taxon>Eukaryota</taxon>
        <taxon>Metazoa</taxon>
        <taxon>Ecdysozoa</taxon>
        <taxon>Nematoda</taxon>
        <taxon>Chromadorea</taxon>
        <taxon>Rhabditida</taxon>
        <taxon>Tylenchina</taxon>
        <taxon>Panagrolaimomorpha</taxon>
        <taxon>Strongyloidoidea</taxon>
        <taxon>Steinernematidae</taxon>
        <taxon>Steinernema</taxon>
    </lineage>
</organism>
<keyword evidence="9" id="KW-1185">Reference proteome</keyword>
<dbReference type="OrthoDB" id="5780272at2759"/>
<dbReference type="PROSITE" id="PS50262">
    <property type="entry name" value="G_PROTEIN_RECEP_F1_2"/>
    <property type="match status" value="1"/>
</dbReference>
<dbReference type="PANTHER" id="PTHR46641">
    <property type="entry name" value="FMRFAMIDE RECEPTOR-RELATED"/>
    <property type="match status" value="1"/>
</dbReference>
<keyword evidence="4 6" id="KW-0472">Membrane</keyword>
<name>A0A4U8UVW6_STECR</name>
<feature type="transmembrane region" description="Helical" evidence="6">
    <location>
        <begin position="258"/>
        <end position="277"/>
    </location>
</feature>